<dbReference type="Pfam" id="PF12849">
    <property type="entry name" value="PBP_like_2"/>
    <property type="match status" value="1"/>
</dbReference>
<feature type="signal peptide" evidence="7">
    <location>
        <begin position="1"/>
        <end position="19"/>
    </location>
</feature>
<name>A0A563DBC2_9FLAO</name>
<evidence type="ECO:0000256" key="3">
    <source>
        <dbReference type="ARBA" id="ARBA00011529"/>
    </source>
</evidence>
<dbReference type="Proteomes" id="UP000319499">
    <property type="component" value="Unassembled WGS sequence"/>
</dbReference>
<dbReference type="CDD" id="cd13565">
    <property type="entry name" value="PBP2_PstS"/>
    <property type="match status" value="1"/>
</dbReference>
<dbReference type="PANTHER" id="PTHR42996">
    <property type="entry name" value="PHOSPHATE-BINDING PROTEIN PSTS"/>
    <property type="match status" value="1"/>
</dbReference>
<sequence>MKKNIFLLFTALIALVACNSGGEKKGTKLSGAGATFPAPFYTLVFKDFTKKIGNEVTYGATGSGSGIRSLKDRTVDFGATDVYLSEEEIKEMGGNILHIPTAMGAVVLSYNLPGIDKINLTSSIISDIYLGNIKNWNDPKIKEINPEINFPDLEITPVYRSDGSGTTFVFTDYMSKVNQQWKDKIGAGKSLEFPKGIAAKGNPGIAGIISKTKGAIGYIGSEYALAQNIPFAALQNSSGKFIEANSKSISASANVDLPDDTRIMISNSSSPDAYPISTFTWIIVYQEQDYNNRGEEKARALKNLLNFIVSPESQEGASRLNYAPIPEKAVERVHAILNTMTYNGKPVAE</sequence>
<dbReference type="PROSITE" id="PS51257">
    <property type="entry name" value="PROKAR_LIPOPROTEIN"/>
    <property type="match status" value="1"/>
</dbReference>
<dbReference type="InterPro" id="IPR024370">
    <property type="entry name" value="PBP_domain"/>
</dbReference>
<dbReference type="GO" id="GO:0035435">
    <property type="term" value="P:phosphate ion transmembrane transport"/>
    <property type="evidence" value="ECO:0007669"/>
    <property type="project" value="InterPro"/>
</dbReference>
<protein>
    <recommendedName>
        <fullName evidence="6">Phosphate-binding protein</fullName>
    </recommendedName>
</protein>
<keyword evidence="4 6" id="KW-0813">Transport</keyword>
<dbReference type="OrthoDB" id="9783488at2"/>
<evidence type="ECO:0000256" key="1">
    <source>
        <dbReference type="ARBA" id="ARBA00002841"/>
    </source>
</evidence>
<evidence type="ECO:0000313" key="9">
    <source>
        <dbReference type="EMBL" id="TWP27349.1"/>
    </source>
</evidence>
<dbReference type="GO" id="GO:0043190">
    <property type="term" value="C:ATP-binding cassette (ABC) transporter complex"/>
    <property type="evidence" value="ECO:0007669"/>
    <property type="project" value="InterPro"/>
</dbReference>
<evidence type="ECO:0000256" key="4">
    <source>
        <dbReference type="ARBA" id="ARBA00022448"/>
    </source>
</evidence>
<evidence type="ECO:0000256" key="6">
    <source>
        <dbReference type="PIRNR" id="PIRNR002756"/>
    </source>
</evidence>
<dbReference type="GO" id="GO:0042301">
    <property type="term" value="F:phosphate ion binding"/>
    <property type="evidence" value="ECO:0007669"/>
    <property type="project" value="InterPro"/>
</dbReference>
<feature type="chain" id="PRO_5022005783" description="Phosphate-binding protein" evidence="7">
    <location>
        <begin position="20"/>
        <end position="349"/>
    </location>
</feature>
<evidence type="ECO:0000259" key="8">
    <source>
        <dbReference type="Pfam" id="PF12849"/>
    </source>
</evidence>
<comment type="caution">
    <text evidence="9">The sequence shown here is derived from an EMBL/GenBank/DDBJ whole genome shotgun (WGS) entry which is preliminary data.</text>
</comment>
<keyword evidence="10" id="KW-1185">Reference proteome</keyword>
<dbReference type="NCBIfam" id="TIGR00975">
    <property type="entry name" value="3a0107s03"/>
    <property type="match status" value="1"/>
</dbReference>
<evidence type="ECO:0000313" key="10">
    <source>
        <dbReference type="Proteomes" id="UP000319499"/>
    </source>
</evidence>
<proteinExistence type="inferred from homology"/>
<keyword evidence="7" id="KW-0732">Signal</keyword>
<dbReference type="EMBL" id="SELH01000023">
    <property type="protein sequence ID" value="TWP27349.1"/>
    <property type="molecule type" value="Genomic_DNA"/>
</dbReference>
<dbReference type="PIRSF" id="PIRSF002756">
    <property type="entry name" value="PstS"/>
    <property type="match status" value="1"/>
</dbReference>
<organism evidence="9 10">
    <name type="scientific">Apibacter muscae</name>
    <dbReference type="NCBI Taxonomy" id="2509004"/>
    <lineage>
        <taxon>Bacteria</taxon>
        <taxon>Pseudomonadati</taxon>
        <taxon>Bacteroidota</taxon>
        <taxon>Flavobacteriia</taxon>
        <taxon>Flavobacteriales</taxon>
        <taxon>Weeksellaceae</taxon>
        <taxon>Apibacter</taxon>
    </lineage>
</organism>
<dbReference type="SUPFAM" id="SSF53850">
    <property type="entry name" value="Periplasmic binding protein-like II"/>
    <property type="match status" value="1"/>
</dbReference>
<dbReference type="InterPro" id="IPR005673">
    <property type="entry name" value="ABC_phos-bd_PstS"/>
</dbReference>
<dbReference type="AlphaFoldDB" id="A0A563DBC2"/>
<evidence type="ECO:0000256" key="7">
    <source>
        <dbReference type="SAM" id="SignalP"/>
    </source>
</evidence>
<evidence type="ECO:0000256" key="2">
    <source>
        <dbReference type="ARBA" id="ARBA00008725"/>
    </source>
</evidence>
<comment type="subunit">
    <text evidence="3">The complex is composed of two ATP-binding proteins (PstB), two transmembrane proteins (PstC and PstA) and a solute-binding protein (PstS).</text>
</comment>
<evidence type="ECO:0000256" key="5">
    <source>
        <dbReference type="ARBA" id="ARBA00022592"/>
    </source>
</evidence>
<gene>
    <name evidence="9" type="primary">pstS</name>
    <name evidence="9" type="ORF">ETU09_07855</name>
</gene>
<dbReference type="RefSeq" id="WP_146292944.1">
    <property type="nucleotide sequence ID" value="NZ_SELH01000023.1"/>
</dbReference>
<comment type="similarity">
    <text evidence="2 6">Belongs to the PstS family.</text>
</comment>
<reference evidence="9 10" key="1">
    <citation type="submission" date="2019-02" db="EMBL/GenBank/DDBJ databases">
        <title>Apibacter muscae sp. nov.: a novel member of the house fly microbiota.</title>
        <authorList>
            <person name="Park R."/>
        </authorList>
    </citation>
    <scope>NUCLEOTIDE SEQUENCE [LARGE SCALE GENOMIC DNA]</scope>
    <source>
        <strain evidence="9 10">AL1</strain>
    </source>
</reference>
<feature type="domain" description="PBP" evidence="8">
    <location>
        <begin position="24"/>
        <end position="312"/>
    </location>
</feature>
<accession>A0A563DBC2</accession>
<dbReference type="InterPro" id="IPR050962">
    <property type="entry name" value="Phosphate-bind_PstS"/>
</dbReference>
<dbReference type="Gene3D" id="3.40.190.10">
    <property type="entry name" value="Periplasmic binding protein-like II"/>
    <property type="match status" value="2"/>
</dbReference>
<dbReference type="PANTHER" id="PTHR42996:SF1">
    <property type="entry name" value="PHOSPHATE-BINDING PROTEIN PSTS"/>
    <property type="match status" value="1"/>
</dbReference>
<comment type="function">
    <text evidence="1">Part of the ABC transporter complex PstSACB involved in phosphate import.</text>
</comment>
<keyword evidence="5 6" id="KW-0592">Phosphate transport</keyword>